<dbReference type="PANTHER" id="PTHR45138:SF9">
    <property type="entry name" value="DIGUANYLATE CYCLASE DGCM-RELATED"/>
    <property type="match status" value="1"/>
</dbReference>
<reference evidence="4 5" key="1">
    <citation type="submission" date="2017-03" db="EMBL/GenBank/DDBJ databases">
        <title>Genome sequencing of Shewanella japonica KCTC 22435.</title>
        <authorList>
            <person name="Kim K.M."/>
        </authorList>
    </citation>
    <scope>NUCLEOTIDE SEQUENCE [LARGE SCALE GENOMIC DNA]</scope>
    <source>
        <strain evidence="4 5">KCTC 22435</strain>
    </source>
</reference>
<organism evidence="4 5">
    <name type="scientific">Shewanella japonica</name>
    <dbReference type="NCBI Taxonomy" id="93973"/>
    <lineage>
        <taxon>Bacteria</taxon>
        <taxon>Pseudomonadati</taxon>
        <taxon>Pseudomonadota</taxon>
        <taxon>Gammaproteobacteria</taxon>
        <taxon>Alteromonadales</taxon>
        <taxon>Shewanellaceae</taxon>
        <taxon>Shewanella</taxon>
    </lineage>
</organism>
<dbReference type="InterPro" id="IPR000160">
    <property type="entry name" value="GGDEF_dom"/>
</dbReference>
<name>A0ABM6JI75_9GAMM</name>
<dbReference type="RefSeq" id="WP_080915290.1">
    <property type="nucleotide sequence ID" value="NZ_CP020472.1"/>
</dbReference>
<dbReference type="Gene3D" id="3.30.70.270">
    <property type="match status" value="1"/>
</dbReference>
<keyword evidence="5" id="KW-1185">Reference proteome</keyword>
<evidence type="ECO:0000259" key="3">
    <source>
        <dbReference type="PROSITE" id="PS50887"/>
    </source>
</evidence>
<evidence type="ECO:0000313" key="5">
    <source>
        <dbReference type="Proteomes" id="UP000191820"/>
    </source>
</evidence>
<dbReference type="PROSITE" id="PS50887">
    <property type="entry name" value="GGDEF"/>
    <property type="match status" value="1"/>
</dbReference>
<dbReference type="InterPro" id="IPR043128">
    <property type="entry name" value="Rev_trsase/Diguanyl_cyclase"/>
</dbReference>
<dbReference type="CDD" id="cd01949">
    <property type="entry name" value="GGDEF"/>
    <property type="match status" value="1"/>
</dbReference>
<dbReference type="PANTHER" id="PTHR45138">
    <property type="entry name" value="REGULATORY COMPONENTS OF SENSORY TRANSDUCTION SYSTEM"/>
    <property type="match status" value="1"/>
</dbReference>
<dbReference type="SMART" id="SM00267">
    <property type="entry name" value="GGDEF"/>
    <property type="match status" value="1"/>
</dbReference>
<dbReference type="InterPro" id="IPR029787">
    <property type="entry name" value="Nucleotide_cyclase"/>
</dbReference>
<feature type="domain" description="GGDEF" evidence="3">
    <location>
        <begin position="181"/>
        <end position="316"/>
    </location>
</feature>
<evidence type="ECO:0000256" key="2">
    <source>
        <dbReference type="ARBA" id="ARBA00034247"/>
    </source>
</evidence>
<dbReference type="EC" id="2.7.7.65" evidence="1"/>
<sequence length="329" mass="37701">MTFPNKRIEKYYTLYQELLSFSGVSWWLIDLEDNSNVFYCNSNMRDMFSLDSNTLQHSVSKTCPIAGDYNKNIAVKDAHKAKRIFEDYCDLRLGRIDEYHNRFPYYDANQGEILYFTSKARAILRDDCGNAQLLFGIIERERTSAKLFKLSKLDALTGLNNRREFDSQLDFIINLARRERQLVSLIMCDIDCFKAYNDFLGHYQGDQCLIQVSQAIAEVCVRSTDVVCRYGGEEFAIICYGQQESVSQLAEDIRLKIAELGIPHPRSKSKIVTLSLGFTSCIPSNFTSAKEIIQKADLALYQAKTYGKNQCVAFDNQLVEQESQLTQQG</sequence>
<gene>
    <name evidence="4" type="ORF">SJ2017_1361</name>
</gene>
<accession>A0ABM6JI75</accession>
<dbReference type="InterPro" id="IPR050469">
    <property type="entry name" value="Diguanylate_Cyclase"/>
</dbReference>
<dbReference type="SUPFAM" id="SSF55073">
    <property type="entry name" value="Nucleotide cyclase"/>
    <property type="match status" value="1"/>
</dbReference>
<proteinExistence type="predicted"/>
<dbReference type="EMBL" id="CP020472">
    <property type="protein sequence ID" value="ARD21685.1"/>
    <property type="molecule type" value="Genomic_DNA"/>
</dbReference>
<evidence type="ECO:0000256" key="1">
    <source>
        <dbReference type="ARBA" id="ARBA00012528"/>
    </source>
</evidence>
<dbReference type="Pfam" id="PF00990">
    <property type="entry name" value="GGDEF"/>
    <property type="match status" value="1"/>
</dbReference>
<dbReference type="NCBIfam" id="TIGR00254">
    <property type="entry name" value="GGDEF"/>
    <property type="match status" value="1"/>
</dbReference>
<dbReference type="Proteomes" id="UP000191820">
    <property type="component" value="Chromosome"/>
</dbReference>
<evidence type="ECO:0000313" key="4">
    <source>
        <dbReference type="EMBL" id="ARD21685.1"/>
    </source>
</evidence>
<comment type="catalytic activity">
    <reaction evidence="2">
        <text>2 GTP = 3',3'-c-di-GMP + 2 diphosphate</text>
        <dbReference type="Rhea" id="RHEA:24898"/>
        <dbReference type="ChEBI" id="CHEBI:33019"/>
        <dbReference type="ChEBI" id="CHEBI:37565"/>
        <dbReference type="ChEBI" id="CHEBI:58805"/>
        <dbReference type="EC" id="2.7.7.65"/>
    </reaction>
</comment>
<protein>
    <recommendedName>
        <fullName evidence="1">diguanylate cyclase</fullName>
        <ecNumber evidence="1">2.7.7.65</ecNumber>
    </recommendedName>
</protein>